<evidence type="ECO:0000259" key="12">
    <source>
        <dbReference type="Pfam" id="PF13609"/>
    </source>
</evidence>
<protein>
    <submittedName>
        <fullName evidence="13">Porin</fullName>
    </submittedName>
</protein>
<dbReference type="InterPro" id="IPR050298">
    <property type="entry name" value="Gram-neg_bact_OMP"/>
</dbReference>
<gene>
    <name evidence="13" type="ORF">ACFPP7_07740</name>
</gene>
<evidence type="ECO:0000256" key="8">
    <source>
        <dbReference type="ARBA" id="ARBA00023114"/>
    </source>
</evidence>
<dbReference type="PRINTS" id="PR00182">
    <property type="entry name" value="ECOLNEIPORIN"/>
</dbReference>
<evidence type="ECO:0000256" key="3">
    <source>
        <dbReference type="ARBA" id="ARBA00022448"/>
    </source>
</evidence>
<evidence type="ECO:0000256" key="2">
    <source>
        <dbReference type="ARBA" id="ARBA00011233"/>
    </source>
</evidence>
<dbReference type="InterPro" id="IPR001702">
    <property type="entry name" value="Porin_Gram-ve"/>
</dbReference>
<evidence type="ECO:0000256" key="11">
    <source>
        <dbReference type="SAM" id="SignalP"/>
    </source>
</evidence>
<dbReference type="RefSeq" id="WP_068831096.1">
    <property type="nucleotide sequence ID" value="NZ_JBHSMX010000011.1"/>
</dbReference>
<organism evidence="13 14">
    <name type="scientific">Polaromonas jejuensis</name>
    <dbReference type="NCBI Taxonomy" id="457502"/>
    <lineage>
        <taxon>Bacteria</taxon>
        <taxon>Pseudomonadati</taxon>
        <taxon>Pseudomonadota</taxon>
        <taxon>Betaproteobacteria</taxon>
        <taxon>Burkholderiales</taxon>
        <taxon>Comamonadaceae</taxon>
        <taxon>Polaromonas</taxon>
    </lineage>
</organism>
<dbReference type="InterPro" id="IPR023614">
    <property type="entry name" value="Porin_dom_sf"/>
</dbReference>
<dbReference type="PANTHER" id="PTHR34501">
    <property type="entry name" value="PROTEIN YDDL-RELATED"/>
    <property type="match status" value="1"/>
</dbReference>
<sequence>MKKTLIALAALGAMAGAYAQSSVALYGAADTWLGSTKETVGGVGVNQTVINTSGVNGSRFGLKGTEDLGGGLKAIFELESGFKLDTGEFRTAGALFDRHAFVGLQGGFGTVTMGRQESSFDDLHGDVNHNYDAVTFSATGAVADNGMADYTDRVSNSIKYTSPEYAGFSGSVLLGLGENKTASADATNIYSLHVKYEHGPLLVGYAYQQEKQAKDPVLLTQDKNKFNLIGASYDFGVAKLVGSYKTAKNATTKDKEYQFGVSVPFGAAAISAGYAHSKSDAGDVTHTGKGYSILGTYDLSKRTRLYAGAQNTKAFVLNAAAETKIVTYGLGIRHFF</sequence>
<dbReference type="Proteomes" id="UP001596084">
    <property type="component" value="Unassembled WGS sequence"/>
</dbReference>
<keyword evidence="9" id="KW-0472">Membrane</keyword>
<evidence type="ECO:0000256" key="9">
    <source>
        <dbReference type="ARBA" id="ARBA00023136"/>
    </source>
</evidence>
<feature type="chain" id="PRO_5047540155" evidence="11">
    <location>
        <begin position="20"/>
        <end position="336"/>
    </location>
</feature>
<keyword evidence="7" id="KW-0406">Ion transport</keyword>
<dbReference type="CDD" id="cd00342">
    <property type="entry name" value="gram_neg_porins"/>
    <property type="match status" value="1"/>
</dbReference>
<dbReference type="InterPro" id="IPR033900">
    <property type="entry name" value="Gram_neg_porin_domain"/>
</dbReference>
<feature type="domain" description="Porin" evidence="12">
    <location>
        <begin position="7"/>
        <end position="313"/>
    </location>
</feature>
<comment type="subcellular location">
    <subcellularLocation>
        <location evidence="1">Cell outer membrane</location>
        <topology evidence="1">Multi-pass membrane protein</topology>
    </subcellularLocation>
</comment>
<comment type="caution">
    <text evidence="13">The sequence shown here is derived from an EMBL/GenBank/DDBJ whole genome shotgun (WGS) entry which is preliminary data.</text>
</comment>
<keyword evidence="4" id="KW-1134">Transmembrane beta strand</keyword>
<dbReference type="PRINTS" id="PR00184">
    <property type="entry name" value="NEISSPPORIN"/>
</dbReference>
<dbReference type="PANTHER" id="PTHR34501:SF9">
    <property type="entry name" value="MAJOR OUTER MEMBRANE PROTEIN P.IA"/>
    <property type="match status" value="1"/>
</dbReference>
<evidence type="ECO:0000256" key="1">
    <source>
        <dbReference type="ARBA" id="ARBA00004571"/>
    </source>
</evidence>
<evidence type="ECO:0000256" key="4">
    <source>
        <dbReference type="ARBA" id="ARBA00022452"/>
    </source>
</evidence>
<proteinExistence type="predicted"/>
<evidence type="ECO:0000256" key="6">
    <source>
        <dbReference type="ARBA" id="ARBA00022729"/>
    </source>
</evidence>
<dbReference type="EMBL" id="JBHSMX010000011">
    <property type="protein sequence ID" value="MFC5520811.1"/>
    <property type="molecule type" value="Genomic_DNA"/>
</dbReference>
<reference evidence="14" key="1">
    <citation type="journal article" date="2019" name="Int. J. Syst. Evol. Microbiol.">
        <title>The Global Catalogue of Microorganisms (GCM) 10K type strain sequencing project: providing services to taxonomists for standard genome sequencing and annotation.</title>
        <authorList>
            <consortium name="The Broad Institute Genomics Platform"/>
            <consortium name="The Broad Institute Genome Sequencing Center for Infectious Disease"/>
            <person name="Wu L."/>
            <person name="Ma J."/>
        </authorList>
    </citation>
    <scope>NUCLEOTIDE SEQUENCE [LARGE SCALE GENOMIC DNA]</scope>
    <source>
        <strain evidence="14">CGMCC 4.7277</strain>
    </source>
</reference>
<name>A0ABW0Q8C4_9BURK</name>
<evidence type="ECO:0000256" key="7">
    <source>
        <dbReference type="ARBA" id="ARBA00023065"/>
    </source>
</evidence>
<evidence type="ECO:0000313" key="13">
    <source>
        <dbReference type="EMBL" id="MFC5520811.1"/>
    </source>
</evidence>
<dbReference type="InterPro" id="IPR002299">
    <property type="entry name" value="Porin_Neis"/>
</dbReference>
<evidence type="ECO:0000256" key="10">
    <source>
        <dbReference type="ARBA" id="ARBA00023237"/>
    </source>
</evidence>
<feature type="signal peptide" evidence="11">
    <location>
        <begin position="1"/>
        <end position="19"/>
    </location>
</feature>
<comment type="subunit">
    <text evidence="2">Homotrimer.</text>
</comment>
<keyword evidence="10" id="KW-0998">Cell outer membrane</keyword>
<dbReference type="Pfam" id="PF13609">
    <property type="entry name" value="Porin_4"/>
    <property type="match status" value="1"/>
</dbReference>
<dbReference type="Gene3D" id="2.40.160.10">
    <property type="entry name" value="Porin"/>
    <property type="match status" value="1"/>
</dbReference>
<keyword evidence="5" id="KW-0812">Transmembrane</keyword>
<evidence type="ECO:0000313" key="14">
    <source>
        <dbReference type="Proteomes" id="UP001596084"/>
    </source>
</evidence>
<accession>A0ABW0Q8C4</accession>
<keyword evidence="8" id="KW-0626">Porin</keyword>
<dbReference type="SUPFAM" id="SSF56935">
    <property type="entry name" value="Porins"/>
    <property type="match status" value="1"/>
</dbReference>
<keyword evidence="14" id="KW-1185">Reference proteome</keyword>
<keyword evidence="6 11" id="KW-0732">Signal</keyword>
<evidence type="ECO:0000256" key="5">
    <source>
        <dbReference type="ARBA" id="ARBA00022692"/>
    </source>
</evidence>
<keyword evidence="3" id="KW-0813">Transport</keyword>